<dbReference type="SUPFAM" id="SSF53850">
    <property type="entry name" value="Periplasmic binding protein-like II"/>
    <property type="match status" value="1"/>
</dbReference>
<proteinExistence type="predicted"/>
<name>A0AAF0HG00_9HYPH</name>
<dbReference type="PANTHER" id="PTHR35936:SF17">
    <property type="entry name" value="ARGININE-BINDING EXTRACELLULAR PROTEIN ARTP"/>
    <property type="match status" value="1"/>
</dbReference>
<dbReference type="EMBL" id="CP124735">
    <property type="protein sequence ID" value="WHA44016.1"/>
    <property type="molecule type" value="Genomic_DNA"/>
</dbReference>
<reference evidence="4" key="1">
    <citation type="submission" date="2023-05" db="EMBL/GenBank/DDBJ databases">
        <title>Complete genome sequence of Agrobacterium larrymoorei CFBP5477.</title>
        <authorList>
            <person name="Yen H.-C."/>
            <person name="Chou L."/>
            <person name="Lin Y.-C."/>
            <person name="Lai E.-M."/>
            <person name="Kuo C.-H."/>
        </authorList>
    </citation>
    <scope>NUCLEOTIDE SEQUENCE</scope>
    <source>
        <strain evidence="4">CFBP5477</strain>
        <plasmid evidence="4">pAlCFBP5477</plasmid>
    </source>
</reference>
<gene>
    <name evidence="4" type="ORF">CFBP5477_023130</name>
</gene>
<dbReference type="AlphaFoldDB" id="A0AAF0HG00"/>
<dbReference type="PANTHER" id="PTHR35936">
    <property type="entry name" value="MEMBRANE-BOUND LYTIC MUREIN TRANSGLYCOSYLASE F"/>
    <property type="match status" value="1"/>
</dbReference>
<keyword evidence="4" id="KW-0614">Plasmid</keyword>
<protein>
    <submittedName>
        <fullName evidence="4">Transporter substrate-binding domain-containing protein</fullName>
    </submittedName>
</protein>
<evidence type="ECO:0000313" key="4">
    <source>
        <dbReference type="EMBL" id="WHA44016.1"/>
    </source>
</evidence>
<keyword evidence="2" id="KW-0732">Signal</keyword>
<sequence>MSNIVELAEQIAPTGRLRVAINTGNPILAADGPNGEPVGVSVDLAEGLAKRLGLATEHRVFKTARESVEAVQKGDVDIGFFAVDPARSQGVSFTEPYLMIEGAYLVRDDSPLQENGEVDRQGTRVAVGNGSAYDLFLTRHLEEASILRAPTSPGVVDFFVENDLDVAAGVKQQLEFDAARLGGLRLLPGNFMNICQAMGVNAARGEQAAQFVRDYIREALESGAVLASVEQNRVAGVRIPA</sequence>
<evidence type="ECO:0000256" key="2">
    <source>
        <dbReference type="ARBA" id="ARBA00022729"/>
    </source>
</evidence>
<dbReference type="Gene3D" id="3.40.190.10">
    <property type="entry name" value="Periplasmic binding protein-like II"/>
    <property type="match status" value="2"/>
</dbReference>
<dbReference type="Pfam" id="PF00497">
    <property type="entry name" value="SBP_bac_3"/>
    <property type="match status" value="1"/>
</dbReference>
<dbReference type="RefSeq" id="WP_137395801.1">
    <property type="nucleotide sequence ID" value="NZ_CP124735.1"/>
</dbReference>
<feature type="domain" description="Solute-binding protein family 3/N-terminal" evidence="3">
    <location>
        <begin position="16"/>
        <end position="236"/>
    </location>
</feature>
<dbReference type="GO" id="GO:0042597">
    <property type="term" value="C:periplasmic space"/>
    <property type="evidence" value="ECO:0007669"/>
    <property type="project" value="UniProtKB-SubCell"/>
</dbReference>
<comment type="subcellular location">
    <subcellularLocation>
        <location evidence="1">Periplasm</location>
    </subcellularLocation>
</comment>
<evidence type="ECO:0000259" key="3">
    <source>
        <dbReference type="SMART" id="SM00062"/>
    </source>
</evidence>
<evidence type="ECO:0000313" key="5">
    <source>
        <dbReference type="Proteomes" id="UP000298664"/>
    </source>
</evidence>
<dbReference type="InterPro" id="IPR001638">
    <property type="entry name" value="Solute-binding_3/MltF_N"/>
</dbReference>
<dbReference type="Proteomes" id="UP000298664">
    <property type="component" value="Plasmid pAlCFBP5477"/>
</dbReference>
<geneLocation type="plasmid" evidence="4 5">
    <name>pAlCFBP5477</name>
</geneLocation>
<evidence type="ECO:0000256" key="1">
    <source>
        <dbReference type="ARBA" id="ARBA00004418"/>
    </source>
</evidence>
<organism evidence="4 5">
    <name type="scientific">Agrobacterium larrymoorei</name>
    <dbReference type="NCBI Taxonomy" id="160699"/>
    <lineage>
        <taxon>Bacteria</taxon>
        <taxon>Pseudomonadati</taxon>
        <taxon>Pseudomonadota</taxon>
        <taxon>Alphaproteobacteria</taxon>
        <taxon>Hyphomicrobiales</taxon>
        <taxon>Rhizobiaceae</taxon>
        <taxon>Rhizobium/Agrobacterium group</taxon>
        <taxon>Agrobacterium</taxon>
    </lineage>
</organism>
<dbReference type="SMART" id="SM00062">
    <property type="entry name" value="PBPb"/>
    <property type="match status" value="1"/>
</dbReference>
<accession>A0AAF0HG00</accession>